<keyword evidence="8" id="KW-0325">Glycoprotein</keyword>
<keyword evidence="3 10" id="KW-0812">Transmembrane</keyword>
<evidence type="ECO:0000256" key="3">
    <source>
        <dbReference type="ARBA" id="ARBA00022692"/>
    </source>
</evidence>
<comment type="caution">
    <text evidence="12">The sequence shown here is derived from an EMBL/GenBank/DDBJ whole genome shotgun (WGS) entry which is preliminary data.</text>
</comment>
<evidence type="ECO:0000256" key="4">
    <source>
        <dbReference type="ARBA" id="ARBA00022989"/>
    </source>
</evidence>
<dbReference type="EMBL" id="CALNXI010000454">
    <property type="protein sequence ID" value="CAH3027465.1"/>
    <property type="molecule type" value="Genomic_DNA"/>
</dbReference>
<feature type="transmembrane region" description="Helical" evidence="10">
    <location>
        <begin position="389"/>
        <end position="412"/>
    </location>
</feature>
<evidence type="ECO:0000256" key="2">
    <source>
        <dbReference type="ARBA" id="ARBA00022475"/>
    </source>
</evidence>
<comment type="subcellular location">
    <subcellularLocation>
        <location evidence="1">Cell membrane</location>
        <topology evidence="1">Multi-pass membrane protein</topology>
    </subcellularLocation>
</comment>
<feature type="non-terminal residue" evidence="12">
    <location>
        <position position="594"/>
    </location>
</feature>
<dbReference type="Gene3D" id="1.20.1070.10">
    <property type="entry name" value="Rhodopsin 7-helix transmembrane proteins"/>
    <property type="match status" value="2"/>
</dbReference>
<feature type="transmembrane region" description="Helical" evidence="10">
    <location>
        <begin position="530"/>
        <end position="553"/>
    </location>
</feature>
<dbReference type="PROSITE" id="PS50262">
    <property type="entry name" value="G_PROTEIN_RECEP_F1_2"/>
    <property type="match status" value="2"/>
</dbReference>
<feature type="transmembrane region" description="Helical" evidence="10">
    <location>
        <begin position="80"/>
        <end position="105"/>
    </location>
</feature>
<dbReference type="Pfam" id="PF00001">
    <property type="entry name" value="7tm_1"/>
    <property type="match status" value="4"/>
</dbReference>
<evidence type="ECO:0000256" key="6">
    <source>
        <dbReference type="ARBA" id="ARBA00023136"/>
    </source>
</evidence>
<evidence type="ECO:0000256" key="1">
    <source>
        <dbReference type="ARBA" id="ARBA00004651"/>
    </source>
</evidence>
<evidence type="ECO:0000256" key="5">
    <source>
        <dbReference type="ARBA" id="ARBA00023040"/>
    </source>
</evidence>
<feature type="transmembrane region" description="Helical" evidence="10">
    <location>
        <begin position="265"/>
        <end position="291"/>
    </location>
</feature>
<organism evidence="12 13">
    <name type="scientific">Porites evermanni</name>
    <dbReference type="NCBI Taxonomy" id="104178"/>
    <lineage>
        <taxon>Eukaryota</taxon>
        <taxon>Metazoa</taxon>
        <taxon>Cnidaria</taxon>
        <taxon>Anthozoa</taxon>
        <taxon>Hexacorallia</taxon>
        <taxon>Scleractinia</taxon>
        <taxon>Fungiina</taxon>
        <taxon>Poritidae</taxon>
        <taxon>Porites</taxon>
    </lineage>
</organism>
<sequence length="594" mass="67360">LTYSVAGRKLSLELAKFERKHVRAKANNKQIISRQQETDMAEELILCVFYTFLAILITSVNVLIIVIFSREKLRRKRSNYLLISLAVADLLVGVLVLPLFITVTLTRPSPQIASLSYLLDIITGLASIFTLAVISLERMYAVCWPFLHQTLSQRSYIFALCMPWALVVSGAVIGIADDYLSDVLIITSLLLPLIIICSSYVAIWKKHGNSIQRNHRSTLRLAQKKKLAKTLFIIIGVFVVTWLPFQVISIYNIACRRTSCKQPHVNPVIIPILYVAVFLRISNSFMNFIALKPQDTTHLPLKSYTAEMEGIVVLCFFYALLAVLVTGVSILTIAVFSRMKLRRRSTSFLLIGLTVADLLIGTLVLPLFITITLTHQPPEVRLASHYLDIITGLASIFTIAVISLERMCAVCFPFRHQMLSRCTYIVAVCVPWILAISGLIMVKVLVKDHRFTSVFFISSLVLPLVIISTSYSVIWVTRHRSSLQEEQERKLARTLLIIIGAFVVTWLPFQVINTYIIACKYSDPCKYPPGVIIYIAVFLRLSNSFLNFMVYSLRMPDFREQLRKLCPTMRGENLLRRASKNENRESDEQEGGRK</sequence>
<evidence type="ECO:0000256" key="7">
    <source>
        <dbReference type="ARBA" id="ARBA00023170"/>
    </source>
</evidence>
<keyword evidence="6 10" id="KW-0472">Membrane</keyword>
<dbReference type="SUPFAM" id="SSF81321">
    <property type="entry name" value="Family A G protein-coupled receptor-like"/>
    <property type="match status" value="2"/>
</dbReference>
<evidence type="ECO:0000313" key="12">
    <source>
        <dbReference type="EMBL" id="CAH3027465.1"/>
    </source>
</evidence>
<dbReference type="SMART" id="SM01381">
    <property type="entry name" value="7TM_GPCR_Srsx"/>
    <property type="match status" value="1"/>
</dbReference>
<feature type="transmembrane region" description="Helical" evidence="10">
    <location>
        <begin position="156"/>
        <end position="176"/>
    </location>
</feature>
<feature type="transmembrane region" description="Helical" evidence="10">
    <location>
        <begin position="44"/>
        <end position="68"/>
    </location>
</feature>
<feature type="domain" description="G-protein coupled receptors family 1 profile" evidence="11">
    <location>
        <begin position="60"/>
        <end position="291"/>
    </location>
</feature>
<evidence type="ECO:0000313" key="13">
    <source>
        <dbReference type="Proteomes" id="UP001159427"/>
    </source>
</evidence>
<feature type="transmembrane region" description="Helical" evidence="10">
    <location>
        <begin position="231"/>
        <end position="253"/>
    </location>
</feature>
<dbReference type="PANTHER" id="PTHR24246">
    <property type="entry name" value="OLFACTORY RECEPTOR AND ADENOSINE RECEPTOR"/>
    <property type="match status" value="1"/>
</dbReference>
<keyword evidence="2" id="KW-1003">Cell membrane</keyword>
<gene>
    <name evidence="12" type="ORF">PEVE_00031618</name>
</gene>
<dbReference type="Proteomes" id="UP001159427">
    <property type="component" value="Unassembled WGS sequence"/>
</dbReference>
<dbReference type="PANTHER" id="PTHR24246:SF27">
    <property type="entry name" value="ADENOSINE RECEPTOR, ISOFORM A"/>
    <property type="match status" value="1"/>
</dbReference>
<dbReference type="CDD" id="cd00637">
    <property type="entry name" value="7tm_classA_rhodopsin-like"/>
    <property type="match status" value="1"/>
</dbReference>
<evidence type="ECO:0000259" key="11">
    <source>
        <dbReference type="PROSITE" id="PS50262"/>
    </source>
</evidence>
<evidence type="ECO:0000256" key="8">
    <source>
        <dbReference type="ARBA" id="ARBA00023180"/>
    </source>
</evidence>
<protein>
    <recommendedName>
        <fullName evidence="11">G-protein coupled receptors family 1 profile domain-containing protein</fullName>
    </recommendedName>
</protein>
<feature type="domain" description="G-protein coupled receptors family 1 profile" evidence="11">
    <location>
        <begin position="328"/>
        <end position="551"/>
    </location>
</feature>
<evidence type="ECO:0000256" key="10">
    <source>
        <dbReference type="SAM" id="Phobius"/>
    </source>
</evidence>
<reference evidence="12 13" key="1">
    <citation type="submission" date="2022-05" db="EMBL/GenBank/DDBJ databases">
        <authorList>
            <consortium name="Genoscope - CEA"/>
            <person name="William W."/>
        </authorList>
    </citation>
    <scope>NUCLEOTIDE SEQUENCE [LARGE SCALE GENOMIC DNA]</scope>
</reference>
<feature type="transmembrane region" description="Helical" evidence="10">
    <location>
        <begin position="348"/>
        <end position="369"/>
    </location>
</feature>
<feature type="transmembrane region" description="Helical" evidence="10">
    <location>
        <begin position="311"/>
        <end position="336"/>
    </location>
</feature>
<feature type="transmembrane region" description="Helical" evidence="10">
    <location>
        <begin position="183"/>
        <end position="203"/>
    </location>
</feature>
<keyword evidence="5" id="KW-0297">G-protein coupled receptor</keyword>
<feature type="transmembrane region" description="Helical" evidence="10">
    <location>
        <begin position="424"/>
        <end position="446"/>
    </location>
</feature>
<feature type="transmembrane region" description="Helical" evidence="10">
    <location>
        <begin position="452"/>
        <end position="474"/>
    </location>
</feature>
<keyword evidence="7" id="KW-0675">Receptor</keyword>
<dbReference type="PRINTS" id="PR00237">
    <property type="entry name" value="GPCRRHODOPSN"/>
</dbReference>
<evidence type="ECO:0000256" key="9">
    <source>
        <dbReference type="ARBA" id="ARBA00023224"/>
    </source>
</evidence>
<proteinExistence type="predicted"/>
<keyword evidence="4 10" id="KW-1133">Transmembrane helix</keyword>
<feature type="transmembrane region" description="Helical" evidence="10">
    <location>
        <begin position="117"/>
        <end position="136"/>
    </location>
</feature>
<dbReference type="InterPro" id="IPR017452">
    <property type="entry name" value="GPCR_Rhodpsn_7TM"/>
</dbReference>
<feature type="non-terminal residue" evidence="12">
    <location>
        <position position="1"/>
    </location>
</feature>
<name>A0ABN8MCS9_9CNID</name>
<keyword evidence="13" id="KW-1185">Reference proteome</keyword>
<feature type="transmembrane region" description="Helical" evidence="10">
    <location>
        <begin position="495"/>
        <end position="518"/>
    </location>
</feature>
<dbReference type="InterPro" id="IPR000276">
    <property type="entry name" value="GPCR_Rhodpsn"/>
</dbReference>
<keyword evidence="9" id="KW-0807">Transducer</keyword>
<accession>A0ABN8MCS9</accession>